<evidence type="ECO:0000313" key="2">
    <source>
        <dbReference type="Proteomes" id="UP000051324"/>
    </source>
</evidence>
<dbReference type="PATRIC" id="fig|1423724.4.peg.266"/>
<dbReference type="eggNOG" id="COG1082">
    <property type="taxonomic scope" value="Bacteria"/>
</dbReference>
<dbReference type="Gene3D" id="3.20.20.150">
    <property type="entry name" value="Divalent-metal-dependent TIM barrel enzymes"/>
    <property type="match status" value="1"/>
</dbReference>
<dbReference type="EMBL" id="AZFT01000048">
    <property type="protein sequence ID" value="KRL84771.1"/>
    <property type="molecule type" value="Genomic_DNA"/>
</dbReference>
<sequence length="269" mass="30124">MIMMHLLLACFRKKVEQMTTYILNTIAFKPQLATKGQKEMIDLAKMLGFDAVEIRNEFLQGGTTELAQIADQAKNAKLALYYSVNDTLFVAGKLNPKFPRYLNEMRTLKAKHIKLNLGDFGNLTAVELAELLAPFLDGSFELRLENDQTKANSDLAKTTEFFALITKAQLAHISYCFDIANWSWLDVSVKKAISELNLVTQYLHLKNFKRTANGLVVTGLEAGELDWRALVAQFEAVSELGFEYESDLATLANELNLVKGGDSNVRSSK</sequence>
<protein>
    <recommendedName>
        <fullName evidence="3">Xylose isomerase-like TIM barrel domain-containing protein</fullName>
    </recommendedName>
</protein>
<keyword evidence="2" id="KW-1185">Reference proteome</keyword>
<reference evidence="1 2" key="1">
    <citation type="journal article" date="2015" name="Genome Announc.">
        <title>Expanding the biotechnology potential of lactobacilli through comparative genomics of 213 strains and associated genera.</title>
        <authorList>
            <person name="Sun Z."/>
            <person name="Harris H.M."/>
            <person name="McCann A."/>
            <person name="Guo C."/>
            <person name="Argimon S."/>
            <person name="Zhang W."/>
            <person name="Yang X."/>
            <person name="Jeffery I.B."/>
            <person name="Cooney J.C."/>
            <person name="Kagawa T.F."/>
            <person name="Liu W."/>
            <person name="Song Y."/>
            <person name="Salvetti E."/>
            <person name="Wrobel A."/>
            <person name="Rasinkangas P."/>
            <person name="Parkhill J."/>
            <person name="Rea M.C."/>
            <person name="O'Sullivan O."/>
            <person name="Ritari J."/>
            <person name="Douillard F.P."/>
            <person name="Paul Ross R."/>
            <person name="Yang R."/>
            <person name="Briner A.E."/>
            <person name="Felis G.E."/>
            <person name="de Vos W.M."/>
            <person name="Barrangou R."/>
            <person name="Klaenhammer T.R."/>
            <person name="Caufield P.W."/>
            <person name="Cui Y."/>
            <person name="Zhang H."/>
            <person name="O'Toole P.W."/>
        </authorList>
    </citation>
    <scope>NUCLEOTIDE SEQUENCE [LARGE SCALE GENOMIC DNA]</scope>
    <source>
        <strain evidence="1 2">DSM 16634</strain>
    </source>
</reference>
<gene>
    <name evidence="1" type="ORF">FC32_GL000251</name>
</gene>
<evidence type="ECO:0000313" key="1">
    <source>
        <dbReference type="EMBL" id="KRL84771.1"/>
    </source>
</evidence>
<dbReference type="InterPro" id="IPR036237">
    <property type="entry name" value="Xyl_isomerase-like_sf"/>
</dbReference>
<dbReference type="SUPFAM" id="SSF51658">
    <property type="entry name" value="Xylose isomerase-like"/>
    <property type="match status" value="1"/>
</dbReference>
<dbReference type="AlphaFoldDB" id="A0A0R1U0Q5"/>
<proteinExistence type="predicted"/>
<organism evidence="1 2">
    <name type="scientific">Ligilactobacillus apodemi DSM 16634 = JCM 16172</name>
    <dbReference type="NCBI Taxonomy" id="1423724"/>
    <lineage>
        <taxon>Bacteria</taxon>
        <taxon>Bacillati</taxon>
        <taxon>Bacillota</taxon>
        <taxon>Bacilli</taxon>
        <taxon>Lactobacillales</taxon>
        <taxon>Lactobacillaceae</taxon>
        <taxon>Ligilactobacillus</taxon>
    </lineage>
</organism>
<dbReference type="STRING" id="1423724.FC32_GL000251"/>
<evidence type="ECO:0008006" key="3">
    <source>
        <dbReference type="Google" id="ProtNLM"/>
    </source>
</evidence>
<comment type="caution">
    <text evidence="1">The sequence shown here is derived from an EMBL/GenBank/DDBJ whole genome shotgun (WGS) entry which is preliminary data.</text>
</comment>
<name>A0A0R1U0Q5_9LACO</name>
<accession>A0A0R1U0Q5</accession>
<dbReference type="Proteomes" id="UP000051324">
    <property type="component" value="Unassembled WGS sequence"/>
</dbReference>